<feature type="region of interest" description="Disordered" evidence="1">
    <location>
        <begin position="1"/>
        <end position="80"/>
    </location>
</feature>
<feature type="region of interest" description="Disordered" evidence="1">
    <location>
        <begin position="103"/>
        <end position="122"/>
    </location>
</feature>
<keyword evidence="3" id="KW-1185">Reference proteome</keyword>
<accession>A0ABN8XW63</accession>
<protein>
    <submittedName>
        <fullName evidence="2">Uncharacterized protein</fullName>
    </submittedName>
</protein>
<name>A0ABN8XW63_RANTA</name>
<reference evidence="2" key="1">
    <citation type="submission" date="2023-04" db="EMBL/GenBank/DDBJ databases">
        <authorList>
            <consortium name="ELIXIR-Norway"/>
        </authorList>
    </citation>
    <scope>NUCLEOTIDE SEQUENCE [LARGE SCALE GENOMIC DNA]</scope>
</reference>
<dbReference type="EMBL" id="OX459937">
    <property type="protein sequence ID" value="CAI9152391.1"/>
    <property type="molecule type" value="Genomic_DNA"/>
</dbReference>
<evidence type="ECO:0000313" key="2">
    <source>
        <dbReference type="EMBL" id="CAI9152391.1"/>
    </source>
</evidence>
<organism evidence="2 3">
    <name type="scientific">Rangifer tarandus platyrhynchus</name>
    <name type="common">Svalbard reindeer</name>
    <dbReference type="NCBI Taxonomy" id="3082113"/>
    <lineage>
        <taxon>Eukaryota</taxon>
        <taxon>Metazoa</taxon>
        <taxon>Chordata</taxon>
        <taxon>Craniata</taxon>
        <taxon>Vertebrata</taxon>
        <taxon>Euteleostomi</taxon>
        <taxon>Mammalia</taxon>
        <taxon>Eutheria</taxon>
        <taxon>Laurasiatheria</taxon>
        <taxon>Artiodactyla</taxon>
        <taxon>Ruminantia</taxon>
        <taxon>Pecora</taxon>
        <taxon>Cervidae</taxon>
        <taxon>Odocoileinae</taxon>
        <taxon>Rangifer</taxon>
    </lineage>
</organism>
<evidence type="ECO:0000313" key="3">
    <source>
        <dbReference type="Proteomes" id="UP001176941"/>
    </source>
</evidence>
<gene>
    <name evidence="2" type="ORF">MRATA1EN1_LOCUS1353</name>
</gene>
<feature type="compositionally biased region" description="Low complexity" evidence="1">
    <location>
        <begin position="62"/>
        <end position="76"/>
    </location>
</feature>
<sequence>MTPGRAEAALPGLTAFQTQGSPGSPVSPVLTASADRSPCRDKTLPRSSALAEATSSLGARFPASSGAASPPVGASGDALRDAPRDAVTSLCFACKLGLEPSVRQARSCGRRRSLSSRPPEDC</sequence>
<evidence type="ECO:0000256" key="1">
    <source>
        <dbReference type="SAM" id="MobiDB-lite"/>
    </source>
</evidence>
<feature type="compositionally biased region" description="Polar residues" evidence="1">
    <location>
        <begin position="15"/>
        <end position="24"/>
    </location>
</feature>
<proteinExistence type="predicted"/>
<dbReference type="Proteomes" id="UP001176941">
    <property type="component" value="Chromosome 1"/>
</dbReference>